<accession>A0A9X2J7A3</accession>
<gene>
    <name evidence="5" type="ORF">MO867_07880</name>
</gene>
<dbReference type="GO" id="GO:0016787">
    <property type="term" value="F:hydrolase activity"/>
    <property type="evidence" value="ECO:0007669"/>
    <property type="project" value="UniProtKB-KW"/>
</dbReference>
<reference evidence="5" key="1">
    <citation type="journal article" date="2022" name="Arch. Microbiol.">
        <title>Microbulbifer okhotskensis sp. nov., isolated from a deep bottom sediment of the Okhotsk Sea.</title>
        <authorList>
            <person name="Romanenko L."/>
            <person name="Kurilenko V."/>
            <person name="Otstavnykh N."/>
            <person name="Velansky P."/>
            <person name="Isaeva M."/>
            <person name="Mikhailov V."/>
        </authorList>
    </citation>
    <scope>NUCLEOTIDE SEQUENCE</scope>
    <source>
        <strain evidence="5">OS29</strain>
    </source>
</reference>
<evidence type="ECO:0000256" key="3">
    <source>
        <dbReference type="ARBA" id="ARBA00022840"/>
    </source>
</evidence>
<evidence type="ECO:0000313" key="5">
    <source>
        <dbReference type="EMBL" id="MCO1334261.1"/>
    </source>
</evidence>
<comment type="caution">
    <text evidence="5">The sequence shown here is derived from an EMBL/GenBank/DDBJ whole genome shotgun (WGS) entry which is preliminary data.</text>
</comment>
<proteinExistence type="predicted"/>
<dbReference type="SMART" id="SM00797">
    <property type="entry name" value="AHS2"/>
    <property type="match status" value="1"/>
</dbReference>
<sequence length="304" mass="33745">MMDWGIPWGGAADPLSMKIANLLLDNSPNNPVLEATLLGPRIEFQCDITIAIAGAQFTTMLNDSPIENYKTVKIKSGDILDIGRVISGARTYIAFPAKIEIPQILGSAGTHIVSKFGGLNDDAIRTGDTIDLINIRPVRELALNKNFHLIYTNQSQIRIVPGSESDLFPETLTAQFYKTTFEVSPQSNRMGIRLSGLKHQQEKEYEAKKVPMISSGLYPGSIQVPPDEKPIISFIEGQTIGGYPRIGHVIKAELHRLGQLKPSDKIRFQKINLGEAKSILKKKRELLHQLQLSLGKHEKEFLIL</sequence>
<dbReference type="PANTHER" id="PTHR43309:SF5">
    <property type="entry name" value="5-OXOPROLINASE SUBUNIT C"/>
    <property type="match status" value="1"/>
</dbReference>
<dbReference type="Proteomes" id="UP001139028">
    <property type="component" value="Unassembled WGS sequence"/>
</dbReference>
<dbReference type="InterPro" id="IPR003778">
    <property type="entry name" value="CT_A_B"/>
</dbReference>
<dbReference type="Gene3D" id="2.40.100.10">
    <property type="entry name" value="Cyclophilin-like"/>
    <property type="match status" value="1"/>
</dbReference>
<organism evidence="5 6">
    <name type="scientific">Microbulbifer okhotskensis</name>
    <dbReference type="NCBI Taxonomy" id="2926617"/>
    <lineage>
        <taxon>Bacteria</taxon>
        <taxon>Pseudomonadati</taxon>
        <taxon>Pseudomonadota</taxon>
        <taxon>Gammaproteobacteria</taxon>
        <taxon>Cellvibrionales</taxon>
        <taxon>Microbulbiferaceae</taxon>
        <taxon>Microbulbifer</taxon>
    </lineage>
</organism>
<dbReference type="EMBL" id="JALBWM010000024">
    <property type="protein sequence ID" value="MCO1334261.1"/>
    <property type="molecule type" value="Genomic_DNA"/>
</dbReference>
<protein>
    <submittedName>
        <fullName evidence="5">Biotin-dependent carboxyltransferase family protein</fullName>
    </submittedName>
</protein>
<evidence type="ECO:0000259" key="4">
    <source>
        <dbReference type="SMART" id="SM00797"/>
    </source>
</evidence>
<dbReference type="InterPro" id="IPR029000">
    <property type="entry name" value="Cyclophilin-like_dom_sf"/>
</dbReference>
<evidence type="ECO:0000256" key="1">
    <source>
        <dbReference type="ARBA" id="ARBA00022741"/>
    </source>
</evidence>
<dbReference type="PANTHER" id="PTHR43309">
    <property type="entry name" value="5-OXOPROLINASE SUBUNIT C"/>
    <property type="match status" value="1"/>
</dbReference>
<evidence type="ECO:0000256" key="2">
    <source>
        <dbReference type="ARBA" id="ARBA00022801"/>
    </source>
</evidence>
<feature type="domain" description="Carboxyltransferase" evidence="4">
    <location>
        <begin position="3"/>
        <end position="287"/>
    </location>
</feature>
<dbReference type="GO" id="GO:0005524">
    <property type="term" value="F:ATP binding"/>
    <property type="evidence" value="ECO:0007669"/>
    <property type="project" value="UniProtKB-KW"/>
</dbReference>
<evidence type="ECO:0000313" key="6">
    <source>
        <dbReference type="Proteomes" id="UP001139028"/>
    </source>
</evidence>
<dbReference type="Pfam" id="PF02626">
    <property type="entry name" value="CT_A_B"/>
    <property type="match status" value="1"/>
</dbReference>
<dbReference type="SUPFAM" id="SSF50891">
    <property type="entry name" value="Cyclophilin-like"/>
    <property type="match status" value="1"/>
</dbReference>
<keyword evidence="2" id="KW-0378">Hydrolase</keyword>
<keyword evidence="3" id="KW-0067">ATP-binding</keyword>
<dbReference type="InterPro" id="IPR052708">
    <property type="entry name" value="PxpC"/>
</dbReference>
<dbReference type="AlphaFoldDB" id="A0A9X2J7A3"/>
<keyword evidence="6" id="KW-1185">Reference proteome</keyword>
<dbReference type="NCBIfam" id="TIGR00724">
    <property type="entry name" value="urea_amlyse_rel"/>
    <property type="match status" value="1"/>
</dbReference>
<keyword evidence="1" id="KW-0547">Nucleotide-binding</keyword>
<name>A0A9X2J7A3_9GAMM</name>